<evidence type="ECO:0008006" key="2">
    <source>
        <dbReference type="Google" id="ProtNLM"/>
    </source>
</evidence>
<dbReference type="AlphaFoldDB" id="A0A6M3J2Z9"/>
<dbReference type="InterPro" id="IPR056209">
    <property type="entry name" value="SU10_adaptor"/>
</dbReference>
<evidence type="ECO:0000313" key="1">
    <source>
        <dbReference type="EMBL" id="QJA64339.1"/>
    </source>
</evidence>
<name>A0A6M3J2Z9_9ZZZZ</name>
<reference evidence="1" key="1">
    <citation type="submission" date="2020-03" db="EMBL/GenBank/DDBJ databases">
        <title>The deep terrestrial virosphere.</title>
        <authorList>
            <person name="Holmfeldt K."/>
            <person name="Nilsson E."/>
            <person name="Simone D."/>
            <person name="Lopez-Fernandez M."/>
            <person name="Wu X."/>
            <person name="de Brujin I."/>
            <person name="Lundin D."/>
            <person name="Andersson A."/>
            <person name="Bertilsson S."/>
            <person name="Dopson M."/>
        </authorList>
    </citation>
    <scope>NUCLEOTIDE SEQUENCE</scope>
    <source>
        <strain evidence="1">MM415B00505</strain>
    </source>
</reference>
<dbReference type="Pfam" id="PF24175">
    <property type="entry name" value="SU10_adaptor"/>
    <property type="match status" value="1"/>
</dbReference>
<sequence length="352" mass="37797">MKRFFLIFVSLLILCGNVYGASVDTSLTAASVIITRARYILNEATADYWADAELLSYIVQGTLDIVARTRCLEGEEIVSLAQSTVEYDVTGPYIAISTVVYNDQRGTRKGLVRKNPQSISRSRDLEPSFWYDYGGYVGVFPALKVVTDAGLAIGTTVTAVSSDALVYIIGDKIYTKSAVDAGTAPGDDVVPTAKYGAVAFDIDASGTINAVEAYGNSAGYTTAINAVLGLPHVSDGRVRLGYVTATKSDGAFTFGTTALNAANSTVAYTDIAPTITIYYVQTPTTITQTTDTVLVPAVYDRALVLYVASQALLKQGSYAKSGRLIAEYLAELERYRSDFIDTPREPESNVTR</sequence>
<protein>
    <recommendedName>
        <fullName evidence="2">Tail protein</fullName>
    </recommendedName>
</protein>
<organism evidence="1">
    <name type="scientific">viral metagenome</name>
    <dbReference type="NCBI Taxonomy" id="1070528"/>
    <lineage>
        <taxon>unclassified sequences</taxon>
        <taxon>metagenomes</taxon>
        <taxon>organismal metagenomes</taxon>
    </lineage>
</organism>
<accession>A0A6M3J2Z9</accession>
<proteinExistence type="predicted"/>
<gene>
    <name evidence="1" type="ORF">MM415B00505_0003</name>
</gene>
<dbReference type="EMBL" id="MT141518">
    <property type="protein sequence ID" value="QJA64339.1"/>
    <property type="molecule type" value="Genomic_DNA"/>
</dbReference>